<keyword evidence="2" id="KW-1185">Reference proteome</keyword>
<sequence>MDFESSQIIVRSNLSSSRDIALRKIITAMSTESVIQSVANHFYCNHKVKTVLLGDANCNGLYYNCAKDEITLTITPEFEELVRYINSIGIEEFDLFINNSFIQSEEETAETSNQKSKTLSLYVNLQVTASYERLLLKIRPSAFTPISKLFENVIVELGDTFDGSCKRTPTRLL</sequence>
<protein>
    <submittedName>
        <fullName evidence="1">Uncharacterized protein</fullName>
    </submittedName>
</protein>
<dbReference type="Proteomes" id="UP001152799">
    <property type="component" value="Chromosome 9"/>
</dbReference>
<evidence type="ECO:0000313" key="1">
    <source>
        <dbReference type="EMBL" id="CAG9773398.1"/>
    </source>
</evidence>
<proteinExistence type="predicted"/>
<evidence type="ECO:0000313" key="2">
    <source>
        <dbReference type="Proteomes" id="UP001152799"/>
    </source>
</evidence>
<accession>A0A9N9QT14</accession>
<gene>
    <name evidence="1" type="ORF">CEUTPL_LOCUS13789</name>
</gene>
<organism evidence="1 2">
    <name type="scientific">Ceutorhynchus assimilis</name>
    <name type="common">cabbage seed weevil</name>
    <dbReference type="NCBI Taxonomy" id="467358"/>
    <lineage>
        <taxon>Eukaryota</taxon>
        <taxon>Metazoa</taxon>
        <taxon>Ecdysozoa</taxon>
        <taxon>Arthropoda</taxon>
        <taxon>Hexapoda</taxon>
        <taxon>Insecta</taxon>
        <taxon>Pterygota</taxon>
        <taxon>Neoptera</taxon>
        <taxon>Endopterygota</taxon>
        <taxon>Coleoptera</taxon>
        <taxon>Polyphaga</taxon>
        <taxon>Cucujiformia</taxon>
        <taxon>Curculionidae</taxon>
        <taxon>Ceutorhynchinae</taxon>
        <taxon>Ceutorhynchus</taxon>
    </lineage>
</organism>
<dbReference type="EMBL" id="OU892285">
    <property type="protein sequence ID" value="CAG9773398.1"/>
    <property type="molecule type" value="Genomic_DNA"/>
</dbReference>
<dbReference type="AlphaFoldDB" id="A0A9N9QT14"/>
<name>A0A9N9QT14_9CUCU</name>
<reference evidence="1" key="1">
    <citation type="submission" date="2022-01" db="EMBL/GenBank/DDBJ databases">
        <authorList>
            <person name="King R."/>
        </authorList>
    </citation>
    <scope>NUCLEOTIDE SEQUENCE</scope>
</reference>